<dbReference type="AlphaFoldDB" id="A0A9X2EQ39"/>
<dbReference type="RefSeq" id="WP_252470784.1">
    <property type="nucleotide sequence ID" value="NZ_JALBWM010000080.1"/>
</dbReference>
<accession>A0A9X2EQ39</accession>
<organism evidence="1 2">
    <name type="scientific">Microbulbifer okhotskensis</name>
    <dbReference type="NCBI Taxonomy" id="2926617"/>
    <lineage>
        <taxon>Bacteria</taxon>
        <taxon>Pseudomonadati</taxon>
        <taxon>Pseudomonadota</taxon>
        <taxon>Gammaproteobacteria</taxon>
        <taxon>Cellvibrionales</taxon>
        <taxon>Microbulbiferaceae</taxon>
        <taxon>Microbulbifer</taxon>
    </lineage>
</organism>
<evidence type="ECO:0000313" key="1">
    <source>
        <dbReference type="EMBL" id="MCO1335771.1"/>
    </source>
</evidence>
<comment type="caution">
    <text evidence="1">The sequence shown here is derived from an EMBL/GenBank/DDBJ whole genome shotgun (WGS) entry which is preliminary data.</text>
</comment>
<proteinExistence type="predicted"/>
<name>A0A9X2EQ39_9GAMM</name>
<dbReference type="Proteomes" id="UP001139028">
    <property type="component" value="Unassembled WGS sequence"/>
</dbReference>
<keyword evidence="2" id="KW-1185">Reference proteome</keyword>
<sequence length="51" mass="5343">MASDPVAGSLRVITASARGEPGAGSSLTVEPHHTDTDILEWAALRRATELQ</sequence>
<protein>
    <submittedName>
        <fullName evidence="1">Uncharacterized protein</fullName>
    </submittedName>
</protein>
<gene>
    <name evidence="1" type="ORF">MO867_15650</name>
</gene>
<reference evidence="1" key="1">
    <citation type="journal article" date="2022" name="Arch. Microbiol.">
        <title>Microbulbifer okhotskensis sp. nov., isolated from a deep bottom sediment of the Okhotsk Sea.</title>
        <authorList>
            <person name="Romanenko L."/>
            <person name="Kurilenko V."/>
            <person name="Otstavnykh N."/>
            <person name="Velansky P."/>
            <person name="Isaeva M."/>
            <person name="Mikhailov V."/>
        </authorList>
    </citation>
    <scope>NUCLEOTIDE SEQUENCE</scope>
    <source>
        <strain evidence="1">OS29</strain>
    </source>
</reference>
<evidence type="ECO:0000313" key="2">
    <source>
        <dbReference type="Proteomes" id="UP001139028"/>
    </source>
</evidence>
<dbReference type="EMBL" id="JALBWM010000080">
    <property type="protein sequence ID" value="MCO1335771.1"/>
    <property type="molecule type" value="Genomic_DNA"/>
</dbReference>